<dbReference type="Proteomes" id="UP000566819">
    <property type="component" value="Unassembled WGS sequence"/>
</dbReference>
<name>A0A8H4RF62_9HELO</name>
<gene>
    <name evidence="2" type="ORF">G7Y89_g9165</name>
</gene>
<accession>A0A8H4RF62</accession>
<keyword evidence="1" id="KW-1133">Transmembrane helix</keyword>
<dbReference type="InterPro" id="IPR025363">
    <property type="entry name" value="DUF4267"/>
</dbReference>
<keyword evidence="1" id="KW-0812">Transmembrane</keyword>
<dbReference type="OrthoDB" id="5216128at2759"/>
<keyword evidence="1" id="KW-0472">Membrane</keyword>
<evidence type="ECO:0000313" key="3">
    <source>
        <dbReference type="Proteomes" id="UP000566819"/>
    </source>
</evidence>
<feature type="transmembrane region" description="Helical" evidence="1">
    <location>
        <begin position="58"/>
        <end position="79"/>
    </location>
</feature>
<sequence length="113" mass="11929">MASPSRLSQSLTLRIAASVFATLFIGFGINALLNPTHALTFFEMAPPSSPYDKTVVDALMAVYGVRDIFMGVAIYAAAYYGESKSLGWIVLSGSAVAFADGAIWLEGGVNDKS</sequence>
<dbReference type="EMBL" id="JAAMPI010000735">
    <property type="protein sequence ID" value="KAF4628985.1"/>
    <property type="molecule type" value="Genomic_DNA"/>
</dbReference>
<proteinExistence type="predicted"/>
<dbReference type="AlphaFoldDB" id="A0A8H4RF62"/>
<evidence type="ECO:0000313" key="2">
    <source>
        <dbReference type="EMBL" id="KAF4628985.1"/>
    </source>
</evidence>
<dbReference type="Pfam" id="PF14087">
    <property type="entry name" value="DUF4267"/>
    <property type="match status" value="1"/>
</dbReference>
<organism evidence="2 3">
    <name type="scientific">Cudoniella acicularis</name>
    <dbReference type="NCBI Taxonomy" id="354080"/>
    <lineage>
        <taxon>Eukaryota</taxon>
        <taxon>Fungi</taxon>
        <taxon>Dikarya</taxon>
        <taxon>Ascomycota</taxon>
        <taxon>Pezizomycotina</taxon>
        <taxon>Leotiomycetes</taxon>
        <taxon>Helotiales</taxon>
        <taxon>Tricladiaceae</taxon>
        <taxon>Cudoniella</taxon>
    </lineage>
</organism>
<keyword evidence="3" id="KW-1185">Reference proteome</keyword>
<evidence type="ECO:0000256" key="1">
    <source>
        <dbReference type="SAM" id="Phobius"/>
    </source>
</evidence>
<comment type="caution">
    <text evidence="2">The sequence shown here is derived from an EMBL/GenBank/DDBJ whole genome shotgun (WGS) entry which is preliminary data.</text>
</comment>
<feature type="transmembrane region" description="Helical" evidence="1">
    <location>
        <begin position="86"/>
        <end position="105"/>
    </location>
</feature>
<feature type="transmembrane region" description="Helical" evidence="1">
    <location>
        <begin position="12"/>
        <end position="33"/>
    </location>
</feature>
<protein>
    <submittedName>
        <fullName evidence="2">Uncharacterized protein</fullName>
    </submittedName>
</protein>
<reference evidence="2 3" key="1">
    <citation type="submission" date="2020-03" db="EMBL/GenBank/DDBJ databases">
        <title>Draft Genome Sequence of Cudoniella acicularis.</title>
        <authorList>
            <person name="Buettner E."/>
            <person name="Kellner H."/>
        </authorList>
    </citation>
    <scope>NUCLEOTIDE SEQUENCE [LARGE SCALE GENOMIC DNA]</scope>
    <source>
        <strain evidence="2 3">DSM 108380</strain>
    </source>
</reference>